<dbReference type="CDD" id="cd00317">
    <property type="entry name" value="cyclophilin"/>
    <property type="match status" value="1"/>
</dbReference>
<dbReference type="EC" id="5.2.1.8" evidence="1"/>
<dbReference type="InterPro" id="IPR029000">
    <property type="entry name" value="Cyclophilin-like_dom_sf"/>
</dbReference>
<evidence type="ECO:0000256" key="1">
    <source>
        <dbReference type="ARBA" id="ARBA00013194"/>
    </source>
</evidence>
<protein>
    <recommendedName>
        <fullName evidence="1">peptidylprolyl isomerase</fullName>
        <ecNumber evidence="1">5.2.1.8</ecNumber>
    </recommendedName>
</protein>
<dbReference type="EMBL" id="CP042434">
    <property type="protein sequence ID" value="QEC74310.1"/>
    <property type="molecule type" value="Genomic_DNA"/>
</dbReference>
<feature type="domain" description="PPIase cyclophilin-type" evidence="5">
    <location>
        <begin position="37"/>
        <end position="202"/>
    </location>
</feature>
<dbReference type="SUPFAM" id="SSF50891">
    <property type="entry name" value="Cyclophilin-like"/>
    <property type="match status" value="1"/>
</dbReference>
<keyword evidence="4" id="KW-0732">Signal</keyword>
<dbReference type="AlphaFoldDB" id="A0A5B8VSA9"/>
<dbReference type="GO" id="GO:0003755">
    <property type="term" value="F:peptidyl-prolyl cis-trans isomerase activity"/>
    <property type="evidence" value="ECO:0007669"/>
    <property type="project" value="UniProtKB-KW"/>
</dbReference>
<dbReference type="KEGG" id="agi:FSB73_15510"/>
<sequence>MKTLISLPAKRILTGLLFSIILASCGHQYAHPHVLIETKYGDIEVEIYPDKAPATCKAFLSYVHQGLYKNSSFYRVLNSDNQASDAPKAELIQGGIWQTNPDKLRTLKGIPHESTKRTGILHKTGTISLAREAPGTANSEFFIVIGDQPGYDSGGANNPDHLGYAAFGRVVRGMDIVMLLYDKPESGQSFDPPIPIYDIKQL</sequence>
<dbReference type="InterPro" id="IPR002130">
    <property type="entry name" value="Cyclophilin-type_PPIase_dom"/>
</dbReference>
<keyword evidence="2" id="KW-0697">Rotamase</keyword>
<dbReference type="Proteomes" id="UP000321291">
    <property type="component" value="Chromosome"/>
</dbReference>
<evidence type="ECO:0000256" key="2">
    <source>
        <dbReference type="ARBA" id="ARBA00023110"/>
    </source>
</evidence>
<keyword evidence="3 6" id="KW-0413">Isomerase</keyword>
<evidence type="ECO:0000313" key="7">
    <source>
        <dbReference type="Proteomes" id="UP000321291"/>
    </source>
</evidence>
<dbReference type="OrthoDB" id="9807797at2"/>
<evidence type="ECO:0000259" key="5">
    <source>
        <dbReference type="PROSITE" id="PS50072"/>
    </source>
</evidence>
<evidence type="ECO:0000256" key="4">
    <source>
        <dbReference type="SAM" id="SignalP"/>
    </source>
</evidence>
<dbReference type="Pfam" id="PF00160">
    <property type="entry name" value="Pro_isomerase"/>
    <property type="match status" value="1"/>
</dbReference>
<feature type="chain" id="PRO_5022728159" description="peptidylprolyl isomerase" evidence="4">
    <location>
        <begin position="31"/>
        <end position="202"/>
    </location>
</feature>
<dbReference type="PROSITE" id="PS51257">
    <property type="entry name" value="PROKAR_LIPOPROTEIN"/>
    <property type="match status" value="1"/>
</dbReference>
<reference evidence="6 7" key="1">
    <citation type="journal article" date="2017" name="Int. J. Syst. Evol. Microbiol.">
        <title>Arachidicoccus ginsenosidivorans sp. nov., with ginsenoside-converting activity isolated from ginseng cultivating soil.</title>
        <authorList>
            <person name="Siddiqi M.Z."/>
            <person name="Aslam Z."/>
            <person name="Im W.T."/>
        </authorList>
    </citation>
    <scope>NUCLEOTIDE SEQUENCE [LARGE SCALE GENOMIC DNA]</scope>
    <source>
        <strain evidence="6 7">Gsoil 809</strain>
    </source>
</reference>
<dbReference type="PANTHER" id="PTHR45625">
    <property type="entry name" value="PEPTIDYL-PROLYL CIS-TRANS ISOMERASE-RELATED"/>
    <property type="match status" value="1"/>
</dbReference>
<accession>A0A5B8VSA9</accession>
<dbReference type="PANTHER" id="PTHR45625:SF4">
    <property type="entry name" value="PEPTIDYLPROLYL ISOMERASE DOMAIN AND WD REPEAT-CONTAINING PROTEIN 1"/>
    <property type="match status" value="1"/>
</dbReference>
<dbReference type="Gene3D" id="2.40.100.10">
    <property type="entry name" value="Cyclophilin-like"/>
    <property type="match status" value="1"/>
</dbReference>
<dbReference type="PROSITE" id="PS50072">
    <property type="entry name" value="CSA_PPIASE_2"/>
    <property type="match status" value="1"/>
</dbReference>
<keyword evidence="7" id="KW-1185">Reference proteome</keyword>
<feature type="signal peptide" evidence="4">
    <location>
        <begin position="1"/>
        <end position="30"/>
    </location>
</feature>
<proteinExistence type="predicted"/>
<gene>
    <name evidence="6" type="ORF">FSB73_15510</name>
</gene>
<name>A0A5B8VSA9_9BACT</name>
<dbReference type="InterPro" id="IPR044666">
    <property type="entry name" value="Cyclophilin_A-like"/>
</dbReference>
<evidence type="ECO:0000256" key="3">
    <source>
        <dbReference type="ARBA" id="ARBA00023235"/>
    </source>
</evidence>
<evidence type="ECO:0000313" key="6">
    <source>
        <dbReference type="EMBL" id="QEC74310.1"/>
    </source>
</evidence>
<organism evidence="6 7">
    <name type="scientific">Arachidicoccus ginsenosidivorans</name>
    <dbReference type="NCBI Taxonomy" id="496057"/>
    <lineage>
        <taxon>Bacteria</taxon>
        <taxon>Pseudomonadati</taxon>
        <taxon>Bacteroidota</taxon>
        <taxon>Chitinophagia</taxon>
        <taxon>Chitinophagales</taxon>
        <taxon>Chitinophagaceae</taxon>
        <taxon>Arachidicoccus</taxon>
    </lineage>
</organism>